<feature type="region of interest" description="Disordered" evidence="1">
    <location>
        <begin position="73"/>
        <end position="102"/>
    </location>
</feature>
<protein>
    <submittedName>
        <fullName evidence="2">Uncharacterized protein</fullName>
    </submittedName>
</protein>
<gene>
    <name evidence="2" type="ORF">BSZ39_12865</name>
</gene>
<feature type="compositionally biased region" description="Basic and acidic residues" evidence="1">
    <location>
        <begin position="86"/>
        <end position="95"/>
    </location>
</feature>
<evidence type="ECO:0000313" key="2">
    <source>
        <dbReference type="EMBL" id="OKL51044.1"/>
    </source>
</evidence>
<keyword evidence="3" id="KW-1185">Reference proteome</keyword>
<dbReference type="RefSeq" id="WP_073717683.1">
    <property type="nucleotide sequence ID" value="NZ_MQVR01000170.1"/>
</dbReference>
<dbReference type="AlphaFoldDB" id="A0A1Q5PU09"/>
<dbReference type="Proteomes" id="UP000185628">
    <property type="component" value="Unassembled WGS sequence"/>
</dbReference>
<proteinExistence type="predicted"/>
<sequence>MWDNFNEEGAVELGTVELDKDGKVDTVTTADGVKAELVDGAIAFMYSRDLPAKADMCMKYTNKASVIGKDDSATVEVCGPTTPEQPKPKPEEPKPPKLPITGGDVAPAMLNILALMGAAGATMAIRRRAES</sequence>
<reference evidence="3" key="1">
    <citation type="submission" date="2016-12" db="EMBL/GenBank/DDBJ databases">
        <authorList>
            <person name="Meng X."/>
        </authorList>
    </citation>
    <scope>NUCLEOTIDE SEQUENCE [LARGE SCALE GENOMIC DNA]</scope>
    <source>
        <strain evidence="3">DSM 19116</strain>
    </source>
</reference>
<dbReference type="EMBL" id="MQVR01000170">
    <property type="protein sequence ID" value="OKL51044.1"/>
    <property type="molecule type" value="Genomic_DNA"/>
</dbReference>
<comment type="caution">
    <text evidence="2">The sequence shown here is derived from an EMBL/GenBank/DDBJ whole genome shotgun (WGS) entry which is preliminary data.</text>
</comment>
<organism evidence="2 3">
    <name type="scientific">Bowdeniella nasicola</name>
    <dbReference type="NCBI Taxonomy" id="208480"/>
    <lineage>
        <taxon>Bacteria</taxon>
        <taxon>Bacillati</taxon>
        <taxon>Actinomycetota</taxon>
        <taxon>Actinomycetes</taxon>
        <taxon>Actinomycetales</taxon>
        <taxon>Actinomycetaceae</taxon>
        <taxon>Bowdeniella</taxon>
    </lineage>
</organism>
<evidence type="ECO:0000313" key="3">
    <source>
        <dbReference type="Proteomes" id="UP000185628"/>
    </source>
</evidence>
<name>A0A1Q5PU09_9ACTO</name>
<evidence type="ECO:0000256" key="1">
    <source>
        <dbReference type="SAM" id="MobiDB-lite"/>
    </source>
</evidence>
<accession>A0A1Q5PU09</accession>